<dbReference type="Proteomes" id="UP001242045">
    <property type="component" value="Unassembled WGS sequence"/>
</dbReference>
<name>A0AAW8D157_9BURK</name>
<dbReference type="SUPFAM" id="SSF55073">
    <property type="entry name" value="Nucleotide cyclase"/>
    <property type="match status" value="1"/>
</dbReference>
<gene>
    <name evidence="6" type="ORF">J2W31_005425</name>
</gene>
<comment type="caution">
    <text evidence="6">The sequence shown here is derived from an EMBL/GenBank/DDBJ whole genome shotgun (WGS) entry which is preliminary data.</text>
</comment>
<dbReference type="Gene3D" id="3.30.450.20">
    <property type="entry name" value="PAS domain"/>
    <property type="match status" value="4"/>
</dbReference>
<proteinExistence type="predicted"/>
<dbReference type="PROSITE" id="PS50113">
    <property type="entry name" value="PAC"/>
    <property type="match status" value="2"/>
</dbReference>
<dbReference type="NCBIfam" id="TIGR00254">
    <property type="entry name" value="GGDEF"/>
    <property type="match status" value="1"/>
</dbReference>
<keyword evidence="2" id="KW-1133">Transmembrane helix</keyword>
<dbReference type="InterPro" id="IPR013655">
    <property type="entry name" value="PAS_fold_3"/>
</dbReference>
<dbReference type="InterPro" id="IPR000700">
    <property type="entry name" value="PAS-assoc_C"/>
</dbReference>
<feature type="domain" description="PAS" evidence="3">
    <location>
        <begin position="474"/>
        <end position="544"/>
    </location>
</feature>
<dbReference type="Pfam" id="PF08448">
    <property type="entry name" value="PAS_4"/>
    <property type="match status" value="1"/>
</dbReference>
<keyword evidence="1" id="KW-0175">Coiled coil</keyword>
<feature type="coiled-coil region" evidence="1">
    <location>
        <begin position="457"/>
        <end position="484"/>
    </location>
</feature>
<dbReference type="SMART" id="SM00091">
    <property type="entry name" value="PAS"/>
    <property type="match status" value="3"/>
</dbReference>
<dbReference type="InterPro" id="IPR000160">
    <property type="entry name" value="GGDEF_dom"/>
</dbReference>
<reference evidence="6" key="1">
    <citation type="submission" date="2023-07" db="EMBL/GenBank/DDBJ databases">
        <title>Sorghum-associated microbial communities from plants grown in Nebraska, USA.</title>
        <authorList>
            <person name="Schachtman D."/>
        </authorList>
    </citation>
    <scope>NUCLEOTIDE SEQUENCE</scope>
    <source>
        <strain evidence="6">DS3754</strain>
    </source>
</reference>
<dbReference type="InterPro" id="IPR000014">
    <property type="entry name" value="PAS"/>
</dbReference>
<evidence type="ECO:0000256" key="1">
    <source>
        <dbReference type="SAM" id="Coils"/>
    </source>
</evidence>
<evidence type="ECO:0000259" key="4">
    <source>
        <dbReference type="PROSITE" id="PS50113"/>
    </source>
</evidence>
<protein>
    <submittedName>
        <fullName evidence="6">Diguanylate cyclase (GGDEF)-like protein/PAS domain S-box-containing protein</fullName>
    </submittedName>
</protein>
<dbReference type="PROSITE" id="PS50887">
    <property type="entry name" value="GGDEF"/>
    <property type="match status" value="1"/>
</dbReference>
<dbReference type="InterPro" id="IPR029787">
    <property type="entry name" value="Nucleotide_cyclase"/>
</dbReference>
<keyword evidence="2" id="KW-0812">Transmembrane</keyword>
<evidence type="ECO:0000259" key="3">
    <source>
        <dbReference type="PROSITE" id="PS50112"/>
    </source>
</evidence>
<feature type="domain" description="PAC" evidence="4">
    <location>
        <begin position="413"/>
        <end position="466"/>
    </location>
</feature>
<dbReference type="FunFam" id="3.30.70.270:FF:000001">
    <property type="entry name" value="Diguanylate cyclase domain protein"/>
    <property type="match status" value="1"/>
</dbReference>
<evidence type="ECO:0000256" key="2">
    <source>
        <dbReference type="SAM" id="Phobius"/>
    </source>
</evidence>
<feature type="transmembrane region" description="Helical" evidence="2">
    <location>
        <begin position="17"/>
        <end position="36"/>
    </location>
</feature>
<dbReference type="AlphaFoldDB" id="A0AAW8D157"/>
<organism evidence="6 7">
    <name type="scientific">Variovorax boronicumulans</name>
    <dbReference type="NCBI Taxonomy" id="436515"/>
    <lineage>
        <taxon>Bacteria</taxon>
        <taxon>Pseudomonadati</taxon>
        <taxon>Pseudomonadota</taxon>
        <taxon>Betaproteobacteria</taxon>
        <taxon>Burkholderiales</taxon>
        <taxon>Comamonadaceae</taxon>
        <taxon>Variovorax</taxon>
    </lineage>
</organism>
<dbReference type="RefSeq" id="WP_307686656.1">
    <property type="nucleotide sequence ID" value="NZ_JAUSRD010000017.1"/>
</dbReference>
<dbReference type="InterPro" id="IPR035965">
    <property type="entry name" value="PAS-like_dom_sf"/>
</dbReference>
<dbReference type="Pfam" id="PF08447">
    <property type="entry name" value="PAS_3"/>
    <property type="match status" value="2"/>
</dbReference>
<dbReference type="InterPro" id="IPR043128">
    <property type="entry name" value="Rev_trsase/Diguanyl_cyclase"/>
</dbReference>
<dbReference type="Gene3D" id="3.30.70.270">
    <property type="match status" value="1"/>
</dbReference>
<evidence type="ECO:0000259" key="5">
    <source>
        <dbReference type="PROSITE" id="PS50887"/>
    </source>
</evidence>
<evidence type="ECO:0000313" key="7">
    <source>
        <dbReference type="Proteomes" id="UP001242045"/>
    </source>
</evidence>
<keyword evidence="2" id="KW-0472">Membrane</keyword>
<dbReference type="SMART" id="SM00086">
    <property type="entry name" value="PAC"/>
    <property type="match status" value="2"/>
</dbReference>
<dbReference type="SMART" id="SM00267">
    <property type="entry name" value="GGDEF"/>
    <property type="match status" value="1"/>
</dbReference>
<feature type="domain" description="PAC" evidence="4">
    <location>
        <begin position="674"/>
        <end position="727"/>
    </location>
</feature>
<dbReference type="CDD" id="cd12915">
    <property type="entry name" value="PDC2_DGC_like"/>
    <property type="match status" value="1"/>
</dbReference>
<dbReference type="PANTHER" id="PTHR44757:SF2">
    <property type="entry name" value="BIOFILM ARCHITECTURE MAINTENANCE PROTEIN MBAA"/>
    <property type="match status" value="1"/>
</dbReference>
<dbReference type="PANTHER" id="PTHR44757">
    <property type="entry name" value="DIGUANYLATE CYCLASE DGCP"/>
    <property type="match status" value="1"/>
</dbReference>
<dbReference type="Pfam" id="PF00990">
    <property type="entry name" value="GGDEF"/>
    <property type="match status" value="1"/>
</dbReference>
<accession>A0AAW8D157</accession>
<dbReference type="CDD" id="cd00130">
    <property type="entry name" value="PAS"/>
    <property type="match status" value="3"/>
</dbReference>
<dbReference type="CDD" id="cd01949">
    <property type="entry name" value="GGDEF"/>
    <property type="match status" value="1"/>
</dbReference>
<dbReference type="InterPro" id="IPR052155">
    <property type="entry name" value="Biofilm_reg_signaling"/>
</dbReference>
<sequence length="907" mass="101153">MSPFIASHTRRFGWERLALGGSLVLLGAILSIALYVEYMALTTQEGERLQSQARVIDENLIRQLEGANNALKGVRDEVERSGSRGNDAVTSERLKLLSDVMPGVRTLAVVDSRGVIVASNRTELMGVNSSRRDFFVTPRQRPDRAVLYLSAPFTSPLGPRVISLGKVLTGTQGKFSGVVVATLDPEYFQVVLRSVLYAPDMRAALAHGDGEVFVNMPVNAQALGVNLAQPGSMFTLHQQSGQVATLMTGRAVTAGDDRMRAMHTLNRADLHIDKPIVAAVSRDLSAIYSPWRDKVLRRGIFYAVLALGLSLGLHFSQQRRRELDRLAVDAAKERQESAERLELALQGADLGLWDLHVPSGDLIINSRERALLGFSENDPLLLAGAWRNLVHPDDRATADAATLPHLRGKVAAHASEYRMRHKDGHYIWLSARAMLVERDANNRPLRFVGTHLDITERRRMDAELEHAAEQLRDSEEQLRQVTDSLPVLISRWDSEQRFGFANQAYKDWLDIEPASLLGRSLQEVYGQEAYSDFGHHVEAALGGRRVVFEREMATPRGARQVEVTLVPRIGGHGSVQAVYKLVIDRTARHEAELQRARSEERLSLALEGSGLALFDWDLKADRIYQSAQASAMRDDLASDQSASPAVFRSFVHPEDLDAMRANMKAALKGAVPQYHAEFRIRKRAGDWLWVHARGRVVERDTAGRALRLAGTYADINARKISEERLRRRAEFDTLTELPNRASFIERLQQAMRRATLSEPMALLFIDIDNFKTINDTFGHEAGDRLLKVFATTMRDCTRQSDMVARLAGDEFTIILEGLRNVNDATALASKLLEALRAPTVLAGASFEVTVSIGVALWEAGDSDDAELLRRADEALYEAKRRGRNGYFVSGWLPQFDPRHSNRAEYQD</sequence>
<feature type="domain" description="GGDEF" evidence="5">
    <location>
        <begin position="758"/>
        <end position="891"/>
    </location>
</feature>
<dbReference type="PROSITE" id="PS50112">
    <property type="entry name" value="PAS"/>
    <property type="match status" value="1"/>
</dbReference>
<dbReference type="GO" id="GO:0003824">
    <property type="term" value="F:catalytic activity"/>
    <property type="evidence" value="ECO:0007669"/>
    <property type="project" value="UniProtKB-ARBA"/>
</dbReference>
<dbReference type="EMBL" id="JAUSRD010000017">
    <property type="protein sequence ID" value="MDP9896290.1"/>
    <property type="molecule type" value="Genomic_DNA"/>
</dbReference>
<dbReference type="InterPro" id="IPR001610">
    <property type="entry name" value="PAC"/>
</dbReference>
<dbReference type="CDD" id="cd12914">
    <property type="entry name" value="PDC1_DGC_like"/>
    <property type="match status" value="1"/>
</dbReference>
<dbReference type="InterPro" id="IPR013656">
    <property type="entry name" value="PAS_4"/>
</dbReference>
<dbReference type="NCBIfam" id="TIGR00229">
    <property type="entry name" value="sensory_box"/>
    <property type="match status" value="3"/>
</dbReference>
<evidence type="ECO:0000313" key="6">
    <source>
        <dbReference type="EMBL" id="MDP9896290.1"/>
    </source>
</evidence>
<dbReference type="SUPFAM" id="SSF55785">
    <property type="entry name" value="PYP-like sensor domain (PAS domain)"/>
    <property type="match status" value="3"/>
</dbReference>